<sequence>MRDGILKMKKQIIDFILLVLILGMSRIGWAACQQVDWQSGAYYTGYSNTRPITQTEDGHAAKIRIGNIHLMDIAIQPAGSVLAQAAVPPTEYKIRNAHAESLLWACSPDTDMSKIRFLTSVNGDDRVGGYFKVNPDDAGGQENVFYTWFKGVGIRQIMNGEALAPQWTELPIAFETADLNTPSGAAKDKCQAGWHCIRLKHVPVLQFELIRVNGQPPYISAANAYCNLTTTPSNASGNDRGMGQSGNYNCAQPSSYITLGHTGTAHSGGSETGDEYVSFPHDTVGVTHSTDISTYRFWGADNGFGYTLYDAVHLINDGVACKVNNVSPYVNFGTTTINELNNGHHVSQDFEVLVDCHNHVETTSKSGVSTGQVAIAIQASHGAYEAAKNFSPALVNSNNGVTALLSDDYLSNPTRAKNAGIYIKYQGTDDYLTLLGQPGATGTLPDSNRDIYNRTCGPDNNQLCYPSVTYPQGNTAGWYPVLDHAQSMSTAGDYTTYRIPLTADLKRIDGAEPVTSGTIYSTAYVVVKIQ</sequence>
<dbReference type="Proteomes" id="UP000013049">
    <property type="component" value="Unassembled WGS sequence"/>
</dbReference>
<dbReference type="eggNOG" id="COG3539">
    <property type="taxonomic scope" value="Bacteria"/>
</dbReference>
<evidence type="ECO:0000313" key="2">
    <source>
        <dbReference type="EMBL" id="ENU92835.1"/>
    </source>
</evidence>
<comment type="caution">
    <text evidence="2">The sequence shown here is derived from an EMBL/GenBank/DDBJ whole genome shotgun (WGS) entry which is preliminary data.</text>
</comment>
<protein>
    <recommendedName>
        <fullName evidence="1">Fimbrial-type adhesion domain-containing protein</fullName>
    </recommendedName>
</protein>
<name>N8UZM7_9GAMM</name>
<dbReference type="InterPro" id="IPR000259">
    <property type="entry name" value="Adhesion_dom_fimbrial"/>
</dbReference>
<evidence type="ECO:0000259" key="1">
    <source>
        <dbReference type="Pfam" id="PF00419"/>
    </source>
</evidence>
<feature type="domain" description="Fimbrial-type adhesion" evidence="1">
    <location>
        <begin position="319"/>
        <end position="530"/>
    </location>
</feature>
<dbReference type="GO" id="GO:0009289">
    <property type="term" value="C:pilus"/>
    <property type="evidence" value="ECO:0007669"/>
    <property type="project" value="InterPro"/>
</dbReference>
<organism evidence="2 3">
    <name type="scientific">Acinetobacter vivianii</name>
    <dbReference type="NCBI Taxonomy" id="1776742"/>
    <lineage>
        <taxon>Bacteria</taxon>
        <taxon>Pseudomonadati</taxon>
        <taxon>Pseudomonadota</taxon>
        <taxon>Gammaproteobacteria</taxon>
        <taxon>Moraxellales</taxon>
        <taxon>Moraxellaceae</taxon>
        <taxon>Acinetobacter</taxon>
    </lineage>
</organism>
<evidence type="ECO:0000313" key="3">
    <source>
        <dbReference type="Proteomes" id="UP000013049"/>
    </source>
</evidence>
<dbReference type="AlphaFoldDB" id="N8UZM7"/>
<accession>N8UZM7</accession>
<reference evidence="2 3" key="1">
    <citation type="submission" date="2013-02" db="EMBL/GenBank/DDBJ databases">
        <title>The Genome Sequence of Acinetobacter sp. NIPH 758.</title>
        <authorList>
            <consortium name="The Broad Institute Genome Sequencing Platform"/>
            <consortium name="The Broad Institute Genome Sequencing Center for Infectious Disease"/>
            <person name="Cerqueira G."/>
            <person name="Feldgarden M."/>
            <person name="Courvalin P."/>
            <person name="Perichon B."/>
            <person name="Grillot-Courvalin C."/>
            <person name="Clermont D."/>
            <person name="Rocha E."/>
            <person name="Yoon E.-J."/>
            <person name="Nemec A."/>
            <person name="Walker B."/>
            <person name="Young S.K."/>
            <person name="Zeng Q."/>
            <person name="Gargeya S."/>
            <person name="Fitzgerald M."/>
            <person name="Haas B."/>
            <person name="Abouelleil A."/>
            <person name="Alvarado L."/>
            <person name="Arachchi H.M."/>
            <person name="Berlin A.M."/>
            <person name="Chapman S.B."/>
            <person name="Dewar J."/>
            <person name="Goldberg J."/>
            <person name="Griggs A."/>
            <person name="Gujja S."/>
            <person name="Hansen M."/>
            <person name="Howarth C."/>
            <person name="Imamovic A."/>
            <person name="Larimer J."/>
            <person name="McCowan C."/>
            <person name="Murphy C."/>
            <person name="Neiman D."/>
            <person name="Pearson M."/>
            <person name="Priest M."/>
            <person name="Roberts A."/>
            <person name="Saif S."/>
            <person name="Shea T."/>
            <person name="Sisk P."/>
            <person name="Sykes S."/>
            <person name="Wortman J."/>
            <person name="Nusbaum C."/>
            <person name="Birren B."/>
        </authorList>
    </citation>
    <scope>NUCLEOTIDE SEQUENCE [LARGE SCALE GENOMIC DNA]</scope>
    <source>
        <strain evidence="2 3">NIPH 758</strain>
    </source>
</reference>
<dbReference type="HOGENOM" id="CLU_045639_0_0_6"/>
<proteinExistence type="predicted"/>
<dbReference type="PATRIC" id="fig|1217712.3.peg.1748"/>
<dbReference type="GO" id="GO:0007155">
    <property type="term" value="P:cell adhesion"/>
    <property type="evidence" value="ECO:0007669"/>
    <property type="project" value="InterPro"/>
</dbReference>
<dbReference type="EMBL" id="APPC01000016">
    <property type="protein sequence ID" value="ENU92835.1"/>
    <property type="molecule type" value="Genomic_DNA"/>
</dbReference>
<dbReference type="Pfam" id="PF00419">
    <property type="entry name" value="Fimbrial"/>
    <property type="match status" value="1"/>
</dbReference>
<gene>
    <name evidence="2" type="ORF">F971_01822</name>
</gene>